<accession>A0A1H6RVU5</accession>
<dbReference type="AlphaFoldDB" id="A0A1H6RVU5"/>
<evidence type="ECO:0000313" key="3">
    <source>
        <dbReference type="EMBL" id="SEI59883.1"/>
    </source>
</evidence>
<dbReference type="GO" id="GO:0006508">
    <property type="term" value="P:proteolysis"/>
    <property type="evidence" value="ECO:0007669"/>
    <property type="project" value="InterPro"/>
</dbReference>
<proteinExistence type="inferred from homology"/>
<keyword evidence="4" id="KW-1185">Reference proteome</keyword>
<dbReference type="NCBIfam" id="TIGR00666">
    <property type="entry name" value="PBP4"/>
    <property type="match status" value="1"/>
</dbReference>
<dbReference type="InterPro" id="IPR000667">
    <property type="entry name" value="Peptidase_S13"/>
</dbReference>
<dbReference type="InterPro" id="IPR012338">
    <property type="entry name" value="Beta-lactam/transpept-like"/>
</dbReference>
<name>A0A1H6RVU5_9BACT</name>
<keyword evidence="3" id="KW-0645">Protease</keyword>
<dbReference type="GO" id="GO:0004185">
    <property type="term" value="F:serine-type carboxypeptidase activity"/>
    <property type="evidence" value="ECO:0007669"/>
    <property type="project" value="InterPro"/>
</dbReference>
<dbReference type="PRINTS" id="PR00922">
    <property type="entry name" value="DADACBPTASE3"/>
</dbReference>
<sequence>MLFTHFLKGQSIDSLALTVFSDAVLELQNSELIRNGTLSVSVKSTSDKKTIFAINSEKSLPSASILKLVSTATILSVLGGDFRYQTFLEHDGFFNKDTLVGNIYIRGTGDPSLGSDRFKEHLSSTQLISRWTAAIQKTGIKVIKGDVIADASYFDSNTLADSWVWGDLGNYYGAGVSGLNFNDNQYRIRFKPGAGEGDPATFLGIEPAIPYLTFNNLVTTGERGSGDKTIVYGSPLSTNVVLTGTVPRGVTTFSVKGSIPDPGAFTAYALRQNLASAIKIITETTLLKSPKPMTPLTSRKILDEYKSPPLRDICQQANFWSVNLYADSFLKKAGKTLEGKSDYDDAVKAVTNYWWNRKADVRGFFIKDGSGLSPSGSLTTNNLTDILSLATKEKSYPDFYKSIAVLGVNGTVRNLGKGTKAAGNIRAKSGSIGGTRAYAGYVTTKSGAVLSFALIANKYQQESSRLVSDELVRIMTLLAQL</sequence>
<keyword evidence="2" id="KW-0378">Hydrolase</keyword>
<dbReference type="STRING" id="408657.SAMN04487995_1573"/>
<dbReference type="Pfam" id="PF02113">
    <property type="entry name" value="Peptidase_S13"/>
    <property type="match status" value="1"/>
</dbReference>
<dbReference type="GO" id="GO:0000270">
    <property type="term" value="P:peptidoglycan metabolic process"/>
    <property type="evidence" value="ECO:0007669"/>
    <property type="project" value="TreeGrafter"/>
</dbReference>
<dbReference type="OrthoDB" id="9802627at2"/>
<comment type="similarity">
    <text evidence="1">Belongs to the peptidase S13 family.</text>
</comment>
<evidence type="ECO:0000256" key="2">
    <source>
        <dbReference type="ARBA" id="ARBA00022801"/>
    </source>
</evidence>
<dbReference type="Proteomes" id="UP000199532">
    <property type="component" value="Unassembled WGS sequence"/>
</dbReference>
<dbReference type="Gene3D" id="3.50.80.20">
    <property type="entry name" value="D-Ala-D-Ala carboxypeptidase C, peptidase S13"/>
    <property type="match status" value="1"/>
</dbReference>
<protein>
    <submittedName>
        <fullName evidence="3">D-alanyl-D-alanine carboxypeptidase / D-alanyl-D-alanine-endopeptidase (Penicillin-binding protein 4)</fullName>
    </submittedName>
</protein>
<evidence type="ECO:0000313" key="4">
    <source>
        <dbReference type="Proteomes" id="UP000199532"/>
    </source>
</evidence>
<keyword evidence="3" id="KW-0121">Carboxypeptidase</keyword>
<evidence type="ECO:0000256" key="1">
    <source>
        <dbReference type="ARBA" id="ARBA00006096"/>
    </source>
</evidence>
<dbReference type="Gene3D" id="3.40.710.10">
    <property type="entry name" value="DD-peptidase/beta-lactamase superfamily"/>
    <property type="match status" value="1"/>
</dbReference>
<dbReference type="EMBL" id="FNXY01000002">
    <property type="protein sequence ID" value="SEI59883.1"/>
    <property type="molecule type" value="Genomic_DNA"/>
</dbReference>
<dbReference type="PANTHER" id="PTHR30023:SF0">
    <property type="entry name" value="PENICILLIN-SENSITIVE CARBOXYPEPTIDASE A"/>
    <property type="match status" value="1"/>
</dbReference>
<organism evidence="3 4">
    <name type="scientific">Dyadobacter koreensis</name>
    <dbReference type="NCBI Taxonomy" id="408657"/>
    <lineage>
        <taxon>Bacteria</taxon>
        <taxon>Pseudomonadati</taxon>
        <taxon>Bacteroidota</taxon>
        <taxon>Cytophagia</taxon>
        <taxon>Cytophagales</taxon>
        <taxon>Spirosomataceae</taxon>
        <taxon>Dyadobacter</taxon>
    </lineage>
</organism>
<dbReference type="PANTHER" id="PTHR30023">
    <property type="entry name" value="D-ALANYL-D-ALANINE CARBOXYPEPTIDASE"/>
    <property type="match status" value="1"/>
</dbReference>
<dbReference type="RefSeq" id="WP_090334234.1">
    <property type="nucleotide sequence ID" value="NZ_FNXY01000002.1"/>
</dbReference>
<reference evidence="3 4" key="1">
    <citation type="submission" date="2016-10" db="EMBL/GenBank/DDBJ databases">
        <authorList>
            <person name="de Groot N.N."/>
        </authorList>
    </citation>
    <scope>NUCLEOTIDE SEQUENCE [LARGE SCALE GENOMIC DNA]</scope>
    <source>
        <strain evidence="3 4">DSM 19938</strain>
    </source>
</reference>
<dbReference type="SUPFAM" id="SSF56601">
    <property type="entry name" value="beta-lactamase/transpeptidase-like"/>
    <property type="match status" value="1"/>
</dbReference>
<gene>
    <name evidence="3" type="ORF">SAMN04487995_1573</name>
</gene>